<keyword evidence="2" id="KW-1185">Reference proteome</keyword>
<feature type="non-terminal residue" evidence="1">
    <location>
        <position position="1"/>
    </location>
</feature>
<comment type="caution">
    <text evidence="1">The sequence shown here is derived from an EMBL/GenBank/DDBJ whole genome shotgun (WGS) entry which is preliminary data.</text>
</comment>
<protein>
    <submittedName>
        <fullName evidence="1">29721_t:CDS:1</fullName>
    </submittedName>
</protein>
<evidence type="ECO:0000313" key="2">
    <source>
        <dbReference type="Proteomes" id="UP000789920"/>
    </source>
</evidence>
<reference evidence="1" key="1">
    <citation type="submission" date="2021-06" db="EMBL/GenBank/DDBJ databases">
        <authorList>
            <person name="Kallberg Y."/>
            <person name="Tangrot J."/>
            <person name="Rosling A."/>
        </authorList>
    </citation>
    <scope>NUCLEOTIDE SEQUENCE</scope>
    <source>
        <strain evidence="1">MA461A</strain>
    </source>
</reference>
<organism evidence="1 2">
    <name type="scientific">Racocetra persica</name>
    <dbReference type="NCBI Taxonomy" id="160502"/>
    <lineage>
        <taxon>Eukaryota</taxon>
        <taxon>Fungi</taxon>
        <taxon>Fungi incertae sedis</taxon>
        <taxon>Mucoromycota</taxon>
        <taxon>Glomeromycotina</taxon>
        <taxon>Glomeromycetes</taxon>
        <taxon>Diversisporales</taxon>
        <taxon>Gigasporaceae</taxon>
        <taxon>Racocetra</taxon>
    </lineage>
</organism>
<proteinExistence type="predicted"/>
<dbReference type="EMBL" id="CAJVQC010038949">
    <property type="protein sequence ID" value="CAG8767391.1"/>
    <property type="molecule type" value="Genomic_DNA"/>
</dbReference>
<gene>
    <name evidence="1" type="ORF">RPERSI_LOCUS15970</name>
</gene>
<accession>A0ACA9QWI3</accession>
<sequence length="43" mass="4971">SNDLGPIIMTAINYINSKKWDITESDCFFQYHTNLPAILILQK</sequence>
<evidence type="ECO:0000313" key="1">
    <source>
        <dbReference type="EMBL" id="CAG8767391.1"/>
    </source>
</evidence>
<dbReference type="Proteomes" id="UP000789920">
    <property type="component" value="Unassembled WGS sequence"/>
</dbReference>
<feature type="non-terminal residue" evidence="1">
    <location>
        <position position="43"/>
    </location>
</feature>
<name>A0ACA9QWI3_9GLOM</name>